<organism evidence="3 4">
    <name type="scientific">Mucuna pruriens</name>
    <name type="common">Velvet bean</name>
    <name type="synonym">Dolichos pruriens</name>
    <dbReference type="NCBI Taxonomy" id="157652"/>
    <lineage>
        <taxon>Eukaryota</taxon>
        <taxon>Viridiplantae</taxon>
        <taxon>Streptophyta</taxon>
        <taxon>Embryophyta</taxon>
        <taxon>Tracheophyta</taxon>
        <taxon>Spermatophyta</taxon>
        <taxon>Magnoliopsida</taxon>
        <taxon>eudicotyledons</taxon>
        <taxon>Gunneridae</taxon>
        <taxon>Pentapetalae</taxon>
        <taxon>rosids</taxon>
        <taxon>fabids</taxon>
        <taxon>Fabales</taxon>
        <taxon>Fabaceae</taxon>
        <taxon>Papilionoideae</taxon>
        <taxon>50 kb inversion clade</taxon>
        <taxon>NPAAA clade</taxon>
        <taxon>indigoferoid/millettioid clade</taxon>
        <taxon>Phaseoleae</taxon>
        <taxon>Mucuna</taxon>
    </lineage>
</organism>
<proteinExistence type="predicted"/>
<keyword evidence="4" id="KW-1185">Reference proteome</keyword>
<protein>
    <recommendedName>
        <fullName evidence="2">Retrovirus-related Pol polyprotein from transposon TNT 1-94-like beta-barrel domain-containing protein</fullName>
    </recommendedName>
</protein>
<gene>
    <name evidence="3" type="ORF">CR513_21500</name>
</gene>
<reference evidence="3" key="1">
    <citation type="submission" date="2018-05" db="EMBL/GenBank/DDBJ databases">
        <title>Draft genome of Mucuna pruriens seed.</title>
        <authorList>
            <person name="Nnadi N.E."/>
            <person name="Vos R."/>
            <person name="Hasami M.H."/>
            <person name="Devisetty U.K."/>
            <person name="Aguiy J.C."/>
        </authorList>
    </citation>
    <scope>NUCLEOTIDE SEQUENCE [LARGE SCALE GENOMIC DNA]</scope>
    <source>
        <strain evidence="3">JCA_2017</strain>
    </source>
</reference>
<sequence length="187" mass="21027">MLEDGTSSKNLQKQQSEKDSHTRKNVTQVADEEEEQLFVATCFAISNSSEKWPIDSGCTNHMTFDRVLFKELNTSIVSKVKIGNGEHIAVKGKGTVAIENISRGANNILCNKYPQIPDCKACQQGKQSRLPFKQLTWRAIEKLQLICTDVARPHNSPSLNSSRSNKKVEPENTQLKARRKKEKQTKA</sequence>
<feature type="domain" description="Retrovirus-related Pol polyprotein from transposon TNT 1-94-like beta-barrel" evidence="2">
    <location>
        <begin position="52"/>
        <end position="108"/>
    </location>
</feature>
<evidence type="ECO:0000256" key="1">
    <source>
        <dbReference type="SAM" id="MobiDB-lite"/>
    </source>
</evidence>
<feature type="region of interest" description="Disordered" evidence="1">
    <location>
        <begin position="154"/>
        <end position="187"/>
    </location>
</feature>
<dbReference type="AlphaFoldDB" id="A0A371GZK5"/>
<feature type="compositionally biased region" description="Polar residues" evidence="1">
    <location>
        <begin position="1"/>
        <end position="14"/>
    </location>
</feature>
<dbReference type="EMBL" id="QJKJ01004017">
    <property type="protein sequence ID" value="RDX95903.1"/>
    <property type="molecule type" value="Genomic_DNA"/>
</dbReference>
<evidence type="ECO:0000259" key="2">
    <source>
        <dbReference type="Pfam" id="PF22936"/>
    </source>
</evidence>
<dbReference type="Pfam" id="PF22936">
    <property type="entry name" value="Pol_BBD"/>
    <property type="match status" value="1"/>
</dbReference>
<accession>A0A371GZK5</accession>
<name>A0A371GZK5_MUCPR</name>
<dbReference type="Proteomes" id="UP000257109">
    <property type="component" value="Unassembled WGS sequence"/>
</dbReference>
<dbReference type="OrthoDB" id="1072921at2759"/>
<feature type="compositionally biased region" description="Basic residues" evidence="1">
    <location>
        <begin position="176"/>
        <end position="187"/>
    </location>
</feature>
<feature type="region of interest" description="Disordered" evidence="1">
    <location>
        <begin position="1"/>
        <end position="28"/>
    </location>
</feature>
<dbReference type="InterPro" id="IPR054722">
    <property type="entry name" value="PolX-like_BBD"/>
</dbReference>
<comment type="caution">
    <text evidence="3">The sequence shown here is derived from an EMBL/GenBank/DDBJ whole genome shotgun (WGS) entry which is preliminary data.</text>
</comment>
<evidence type="ECO:0000313" key="4">
    <source>
        <dbReference type="Proteomes" id="UP000257109"/>
    </source>
</evidence>
<evidence type="ECO:0000313" key="3">
    <source>
        <dbReference type="EMBL" id="RDX95903.1"/>
    </source>
</evidence>
<feature type="non-terminal residue" evidence="3">
    <location>
        <position position="1"/>
    </location>
</feature>